<dbReference type="EMBL" id="PIQA01000001">
    <property type="protein sequence ID" value="RUO67336.1"/>
    <property type="molecule type" value="Genomic_DNA"/>
</dbReference>
<evidence type="ECO:0000313" key="6">
    <source>
        <dbReference type="Proteomes" id="UP000288361"/>
    </source>
</evidence>
<evidence type="ECO:0000256" key="2">
    <source>
        <dbReference type="PIRNR" id="PIRNR004654"/>
    </source>
</evidence>
<evidence type="ECO:0000256" key="4">
    <source>
        <dbReference type="SAM" id="SignalP"/>
    </source>
</evidence>
<keyword evidence="4" id="KW-0732">Signal</keyword>
<name>A0A432YVJ7_9GAMM</name>
<organism evidence="5 6">
    <name type="scientific">Idiomarina piscisalsi</name>
    <dbReference type="NCBI Taxonomy" id="1096243"/>
    <lineage>
        <taxon>Bacteria</taxon>
        <taxon>Pseudomonadati</taxon>
        <taxon>Pseudomonadota</taxon>
        <taxon>Gammaproteobacteria</taxon>
        <taxon>Alteromonadales</taxon>
        <taxon>Idiomarinaceae</taxon>
        <taxon>Idiomarina</taxon>
    </lineage>
</organism>
<feature type="repeat" description="TPR" evidence="3">
    <location>
        <begin position="103"/>
        <end position="136"/>
    </location>
</feature>
<dbReference type="PROSITE" id="PS50293">
    <property type="entry name" value="TPR_REGION"/>
    <property type="match status" value="1"/>
</dbReference>
<dbReference type="PANTHER" id="PTHR12558">
    <property type="entry name" value="CELL DIVISION CYCLE 16,23,27"/>
    <property type="match status" value="1"/>
</dbReference>
<dbReference type="NCBIfam" id="NF008391">
    <property type="entry name" value="PRK11189.1"/>
    <property type="match status" value="1"/>
</dbReference>
<keyword evidence="5" id="KW-0449">Lipoprotein</keyword>
<accession>A0A432YVJ7</accession>
<reference evidence="5 6" key="1">
    <citation type="journal article" date="2011" name="Front. Microbiol.">
        <title>Genomic signatures of strain selection and enhancement in Bacillus atrophaeus var. globigii, a historical biowarfare simulant.</title>
        <authorList>
            <person name="Gibbons H.S."/>
            <person name="Broomall S.M."/>
            <person name="McNew L.A."/>
            <person name="Daligault H."/>
            <person name="Chapman C."/>
            <person name="Bruce D."/>
            <person name="Karavis M."/>
            <person name="Krepps M."/>
            <person name="McGregor P.A."/>
            <person name="Hong C."/>
            <person name="Park K.H."/>
            <person name="Akmal A."/>
            <person name="Feldman A."/>
            <person name="Lin J.S."/>
            <person name="Chang W.E."/>
            <person name="Higgs B.W."/>
            <person name="Demirev P."/>
            <person name="Lindquist J."/>
            <person name="Liem A."/>
            <person name="Fochler E."/>
            <person name="Read T.D."/>
            <person name="Tapia R."/>
            <person name="Johnson S."/>
            <person name="Bishop-Lilly K.A."/>
            <person name="Detter C."/>
            <person name="Han C."/>
            <person name="Sozhamannan S."/>
            <person name="Rosenzweig C.N."/>
            <person name="Skowronski E.W."/>
        </authorList>
    </citation>
    <scope>NUCLEOTIDE SEQUENCE [LARGE SCALE GENOMIC DNA]</scope>
    <source>
        <strain evidence="5 6">TPS4-2</strain>
    </source>
</reference>
<gene>
    <name evidence="5" type="ORF">CWI73_00235</name>
</gene>
<feature type="chain" id="PRO_5019274219" description="Lipoprotein NlpI" evidence="4">
    <location>
        <begin position="24"/>
        <end position="295"/>
    </location>
</feature>
<dbReference type="SUPFAM" id="SSF48452">
    <property type="entry name" value="TPR-like"/>
    <property type="match status" value="1"/>
</dbReference>
<evidence type="ECO:0000313" key="5">
    <source>
        <dbReference type="EMBL" id="RUO67336.1"/>
    </source>
</evidence>
<comment type="function">
    <text evidence="2">May be involved in cell division.</text>
</comment>
<dbReference type="InterPro" id="IPR011990">
    <property type="entry name" value="TPR-like_helical_dom_sf"/>
</dbReference>
<dbReference type="AlphaFoldDB" id="A0A432YVJ7"/>
<dbReference type="InterPro" id="IPR023605">
    <property type="entry name" value="Lipoprotein_NlpI"/>
</dbReference>
<comment type="caution">
    <text evidence="5">The sequence shown here is derived from an EMBL/GenBank/DDBJ whole genome shotgun (WGS) entry which is preliminary data.</text>
</comment>
<comment type="subunit">
    <text evidence="2">Homodimer.</text>
</comment>
<dbReference type="PROSITE" id="PS51257">
    <property type="entry name" value="PROKAR_LIPOPROTEIN"/>
    <property type="match status" value="1"/>
</dbReference>
<evidence type="ECO:0000256" key="3">
    <source>
        <dbReference type="PROSITE-ProRule" id="PRU00339"/>
    </source>
</evidence>
<comment type="subcellular location">
    <subcellularLocation>
        <location evidence="2">Cell membrane</location>
    </subcellularLocation>
</comment>
<dbReference type="RefSeq" id="WP_126751016.1">
    <property type="nucleotide sequence ID" value="NZ_JBHUMT010000016.1"/>
</dbReference>
<dbReference type="PIRSF" id="PIRSF004654">
    <property type="entry name" value="NlpI"/>
    <property type="match status" value="1"/>
</dbReference>
<keyword evidence="1 2" id="KW-1003">Cell membrane</keyword>
<dbReference type="Proteomes" id="UP000288361">
    <property type="component" value="Unassembled WGS sequence"/>
</dbReference>
<protein>
    <recommendedName>
        <fullName evidence="2">Lipoprotein NlpI</fullName>
    </recommendedName>
</protein>
<proteinExistence type="predicted"/>
<keyword evidence="3" id="KW-0802">TPR repeat</keyword>
<dbReference type="SMART" id="SM00028">
    <property type="entry name" value="TPR"/>
    <property type="match status" value="4"/>
</dbReference>
<dbReference type="GO" id="GO:0005886">
    <property type="term" value="C:plasma membrane"/>
    <property type="evidence" value="ECO:0007669"/>
    <property type="project" value="UniProtKB-SubCell"/>
</dbReference>
<dbReference type="Gene3D" id="1.25.40.10">
    <property type="entry name" value="Tetratricopeptide repeat domain"/>
    <property type="match status" value="1"/>
</dbReference>
<dbReference type="PROSITE" id="PS50005">
    <property type="entry name" value="TPR"/>
    <property type="match status" value="2"/>
</dbReference>
<dbReference type="PANTHER" id="PTHR12558:SF13">
    <property type="entry name" value="CELL DIVISION CYCLE PROTEIN 27 HOMOLOG"/>
    <property type="match status" value="1"/>
</dbReference>
<dbReference type="InterPro" id="IPR019734">
    <property type="entry name" value="TPR_rpt"/>
</dbReference>
<feature type="signal peptide" evidence="4">
    <location>
        <begin position="1"/>
        <end position="23"/>
    </location>
</feature>
<feature type="repeat" description="TPR" evidence="3">
    <location>
        <begin position="69"/>
        <end position="102"/>
    </location>
</feature>
<sequence>MQLVRSHAILGFAIASMFLSGCASLTGQQPSAISQIVLAEPERAEFRYEIELARLDQILTEDLSTEQRAELYYRRGALYDAVGLSTLARMDFTRALEYNPRLADAYNFLGIQYTQLQEFDYAYEAFDSAIELEPKHNYAYLNRGIAEYYDSRFELSKEDLEYHLEREPSDPYRVIWLYLTSVDINNEQAKKALSENVRELDKSEWGYQVVQLFLGNLDVDEFRKRMTQQLAEDEQLTERLCEAYFYLGKYMQLNNKPLDAMNYFKLALSTNVYEFVEHRYASVELDRVRQSLINR</sequence>
<evidence type="ECO:0000256" key="1">
    <source>
        <dbReference type="ARBA" id="ARBA00022475"/>
    </source>
</evidence>
<keyword evidence="2" id="KW-0472">Membrane</keyword>